<dbReference type="Proteomes" id="UP000218890">
    <property type="component" value="Chromosome"/>
</dbReference>
<name>A0A0X8XCL2_HALHR</name>
<feature type="transmembrane region" description="Helical" evidence="5">
    <location>
        <begin position="147"/>
        <end position="164"/>
    </location>
</feature>
<evidence type="ECO:0000256" key="3">
    <source>
        <dbReference type="ARBA" id="ARBA00022989"/>
    </source>
</evidence>
<dbReference type="GO" id="GO:0046583">
    <property type="term" value="F:monoatomic cation efflux transmembrane transporter activity"/>
    <property type="evidence" value="ECO:0007669"/>
    <property type="project" value="TreeGrafter"/>
</dbReference>
<dbReference type="InterPro" id="IPR052951">
    <property type="entry name" value="Tellurite_res_ion_channel"/>
</dbReference>
<accession>A0A0X8XCL2</accession>
<dbReference type="AlphaFoldDB" id="A0A0X8XCL2"/>
<dbReference type="CDD" id="cd09323">
    <property type="entry name" value="TDT_SLAC1_like"/>
    <property type="match status" value="1"/>
</dbReference>
<evidence type="ECO:0000313" key="7">
    <source>
        <dbReference type="Proteomes" id="UP000218890"/>
    </source>
</evidence>
<comment type="subcellular location">
    <subcellularLocation>
        <location evidence="1">Membrane</location>
        <topology evidence="1">Multi-pass membrane protein</topology>
    </subcellularLocation>
</comment>
<feature type="transmembrane region" description="Helical" evidence="5">
    <location>
        <begin position="235"/>
        <end position="251"/>
    </location>
</feature>
<sequence>MKNDDKAESAGISIANLPLPLFAGTMGLAGLALVWHQVEGFWGRGEAFAEVIGVLAAIVFVAMLLAYASKLALYRQESLAEITHPVRLNFLPAVSISLILLGMLAGPGQLSLLLWGGGAALHLAFMLGIVTSWLLRQLDLNMLNPAWFIPAVGNVLVPIPAANAGYTEVAWFFFAVGIFFWLILMTLCYHRLIFGANLPEFLQPTLAVLLAPPAVGYLAWVSLTGEAETDIIGRMLYYKALFTFFLLLVQVPRLVKIPFYPSWWAYTFPLAAFSLASFHYVENLAPNAEPLLMALVGLTTLVILWVFVFTVVALLNGRLLKPE</sequence>
<feature type="transmembrane region" description="Helical" evidence="5">
    <location>
        <begin position="47"/>
        <end position="67"/>
    </location>
</feature>
<dbReference type="InterPro" id="IPR038665">
    <property type="entry name" value="Voltage-dep_anion_channel_sf"/>
</dbReference>
<dbReference type="RefSeq" id="WP_096409609.1">
    <property type="nucleotide sequence ID" value="NZ_AP017372.2"/>
</dbReference>
<reference evidence="6" key="1">
    <citation type="submission" date="2016-02" db="EMBL/GenBank/DDBJ databases">
        <title>Halorhodospira halochloris DSM-1059 complete genome, version 2.</title>
        <authorList>
            <person name="Tsukatani Y."/>
        </authorList>
    </citation>
    <scope>NUCLEOTIDE SEQUENCE</scope>
    <source>
        <strain evidence="6">DSM 1059</strain>
    </source>
</reference>
<proteinExistence type="predicted"/>
<feature type="transmembrane region" description="Helical" evidence="5">
    <location>
        <begin position="263"/>
        <end position="281"/>
    </location>
</feature>
<dbReference type="Pfam" id="PF03595">
    <property type="entry name" value="SLAC1"/>
    <property type="match status" value="1"/>
</dbReference>
<feature type="transmembrane region" description="Helical" evidence="5">
    <location>
        <begin position="170"/>
        <end position="189"/>
    </location>
</feature>
<feature type="transmembrane region" description="Helical" evidence="5">
    <location>
        <begin position="293"/>
        <end position="315"/>
    </location>
</feature>
<gene>
    <name evidence="6" type="ORF">HH1059_15020</name>
</gene>
<keyword evidence="3 5" id="KW-1133">Transmembrane helix</keyword>
<evidence type="ECO:0000256" key="1">
    <source>
        <dbReference type="ARBA" id="ARBA00004141"/>
    </source>
</evidence>
<dbReference type="EMBL" id="AP017372">
    <property type="protein sequence ID" value="BAU58209.1"/>
    <property type="molecule type" value="Genomic_DNA"/>
</dbReference>
<evidence type="ECO:0000256" key="4">
    <source>
        <dbReference type="ARBA" id="ARBA00023136"/>
    </source>
</evidence>
<feature type="transmembrane region" description="Helical" evidence="5">
    <location>
        <begin position="201"/>
        <end position="223"/>
    </location>
</feature>
<dbReference type="OrthoDB" id="309023at2"/>
<keyword evidence="2 5" id="KW-0812">Transmembrane</keyword>
<organism evidence="6 7">
    <name type="scientific">Halorhodospira halochloris</name>
    <name type="common">Ectothiorhodospira halochloris</name>
    <dbReference type="NCBI Taxonomy" id="1052"/>
    <lineage>
        <taxon>Bacteria</taxon>
        <taxon>Pseudomonadati</taxon>
        <taxon>Pseudomonadota</taxon>
        <taxon>Gammaproteobacteria</taxon>
        <taxon>Chromatiales</taxon>
        <taxon>Ectothiorhodospiraceae</taxon>
        <taxon>Halorhodospira</taxon>
    </lineage>
</organism>
<evidence type="ECO:0000256" key="5">
    <source>
        <dbReference type="SAM" id="Phobius"/>
    </source>
</evidence>
<keyword evidence="4 5" id="KW-0472">Membrane</keyword>
<keyword evidence="7" id="KW-1185">Reference proteome</keyword>
<evidence type="ECO:0000313" key="6">
    <source>
        <dbReference type="EMBL" id="BAU58209.1"/>
    </source>
</evidence>
<evidence type="ECO:0000256" key="2">
    <source>
        <dbReference type="ARBA" id="ARBA00022692"/>
    </source>
</evidence>
<dbReference type="PANTHER" id="PTHR37955:SF1">
    <property type="entry name" value="DEP DOMAIN-CONTAINING PROTEIN"/>
    <property type="match status" value="1"/>
</dbReference>
<dbReference type="InterPro" id="IPR004695">
    <property type="entry name" value="SLAC1/Mae1/Ssu1/TehA"/>
</dbReference>
<dbReference type="PANTHER" id="PTHR37955">
    <property type="entry name" value="TELLURITE RESISTANCE PROTEIN TEHA"/>
    <property type="match status" value="1"/>
</dbReference>
<feature type="transmembrane region" description="Helical" evidence="5">
    <location>
        <begin position="112"/>
        <end position="135"/>
    </location>
</feature>
<dbReference type="GO" id="GO:0005886">
    <property type="term" value="C:plasma membrane"/>
    <property type="evidence" value="ECO:0007669"/>
    <property type="project" value="TreeGrafter"/>
</dbReference>
<dbReference type="KEGG" id="hhk:HH1059_15020"/>
<feature type="transmembrane region" description="Helical" evidence="5">
    <location>
        <begin position="88"/>
        <end position="106"/>
    </location>
</feature>
<dbReference type="Gene3D" id="1.50.10.150">
    <property type="entry name" value="Voltage-dependent anion channel"/>
    <property type="match status" value="1"/>
</dbReference>
<protein>
    <submittedName>
        <fullName evidence="6">SIMILARITY TO mviN PROTEIN</fullName>
    </submittedName>
</protein>
<feature type="transmembrane region" description="Helical" evidence="5">
    <location>
        <begin position="12"/>
        <end position="35"/>
    </location>
</feature>